<reference evidence="7" key="1">
    <citation type="submission" date="2016-10" db="EMBL/GenBank/DDBJ databases">
        <authorList>
            <person name="Varghese N."/>
            <person name="Submissions S."/>
        </authorList>
    </citation>
    <scope>NUCLEOTIDE SEQUENCE [LARGE SCALE GENOMIC DNA]</scope>
    <source>
        <strain evidence="7">DSM 17724</strain>
    </source>
</reference>
<name>A0A1I0P2G1_9FLAO</name>
<keyword evidence="4" id="KW-0804">Transcription</keyword>
<keyword evidence="3" id="KW-0238">DNA-binding</keyword>
<dbReference type="Proteomes" id="UP000199469">
    <property type="component" value="Unassembled WGS sequence"/>
</dbReference>
<dbReference type="PANTHER" id="PTHR30126">
    <property type="entry name" value="HTH-TYPE TRANSCRIPTIONAL REGULATOR"/>
    <property type="match status" value="1"/>
</dbReference>
<dbReference type="STRING" id="356305.SAMN05421841_0950"/>
<accession>A0A1I0P2G1</accession>
<evidence type="ECO:0000256" key="1">
    <source>
        <dbReference type="ARBA" id="ARBA00009437"/>
    </source>
</evidence>
<dbReference type="InterPro" id="IPR036390">
    <property type="entry name" value="WH_DNA-bd_sf"/>
</dbReference>
<dbReference type="RefSeq" id="WP_089790872.1">
    <property type="nucleotide sequence ID" value="NZ_FOIU01000001.1"/>
</dbReference>
<keyword evidence="2" id="KW-0805">Transcription regulation</keyword>
<dbReference type="SUPFAM" id="SSF46785">
    <property type="entry name" value="Winged helix' DNA-binding domain"/>
    <property type="match status" value="1"/>
</dbReference>
<evidence type="ECO:0000256" key="3">
    <source>
        <dbReference type="ARBA" id="ARBA00023125"/>
    </source>
</evidence>
<keyword evidence="7" id="KW-1185">Reference proteome</keyword>
<dbReference type="InterPro" id="IPR005119">
    <property type="entry name" value="LysR_subst-bd"/>
</dbReference>
<dbReference type="Pfam" id="PF03466">
    <property type="entry name" value="LysR_substrate"/>
    <property type="match status" value="1"/>
</dbReference>
<dbReference type="EMBL" id="FOIU01000001">
    <property type="protein sequence ID" value="SEW08344.1"/>
    <property type="molecule type" value="Genomic_DNA"/>
</dbReference>
<feature type="domain" description="HTH lysR-type" evidence="5">
    <location>
        <begin position="1"/>
        <end position="58"/>
    </location>
</feature>
<dbReference type="PROSITE" id="PS50931">
    <property type="entry name" value="HTH_LYSR"/>
    <property type="match status" value="1"/>
</dbReference>
<dbReference type="SUPFAM" id="SSF53850">
    <property type="entry name" value="Periplasmic binding protein-like II"/>
    <property type="match status" value="1"/>
</dbReference>
<dbReference type="FunFam" id="1.10.10.10:FF:000001">
    <property type="entry name" value="LysR family transcriptional regulator"/>
    <property type="match status" value="1"/>
</dbReference>
<dbReference type="PRINTS" id="PR00039">
    <property type="entry name" value="HTHLYSR"/>
</dbReference>
<dbReference type="Pfam" id="PF00126">
    <property type="entry name" value="HTH_1"/>
    <property type="match status" value="1"/>
</dbReference>
<evidence type="ECO:0000313" key="7">
    <source>
        <dbReference type="Proteomes" id="UP000199469"/>
    </source>
</evidence>
<dbReference type="GO" id="GO:0000976">
    <property type="term" value="F:transcription cis-regulatory region binding"/>
    <property type="evidence" value="ECO:0007669"/>
    <property type="project" value="TreeGrafter"/>
</dbReference>
<dbReference type="InterPro" id="IPR000847">
    <property type="entry name" value="LysR_HTH_N"/>
</dbReference>
<dbReference type="AlphaFoldDB" id="A0A1I0P2G1"/>
<evidence type="ECO:0000256" key="2">
    <source>
        <dbReference type="ARBA" id="ARBA00023015"/>
    </source>
</evidence>
<protein>
    <submittedName>
        <fullName evidence="6">Transcriptional regulator, LysR family</fullName>
    </submittedName>
</protein>
<evidence type="ECO:0000256" key="4">
    <source>
        <dbReference type="ARBA" id="ARBA00023163"/>
    </source>
</evidence>
<dbReference type="GO" id="GO:0003700">
    <property type="term" value="F:DNA-binding transcription factor activity"/>
    <property type="evidence" value="ECO:0007669"/>
    <property type="project" value="InterPro"/>
</dbReference>
<proteinExistence type="inferred from homology"/>
<dbReference type="PANTHER" id="PTHR30126:SF25">
    <property type="entry name" value="HTH-TYPE TRANSCRIPTIONAL REGULATOR METR"/>
    <property type="match status" value="1"/>
</dbReference>
<dbReference type="Gene3D" id="3.40.190.290">
    <property type="match status" value="1"/>
</dbReference>
<comment type="similarity">
    <text evidence="1">Belongs to the LysR transcriptional regulatory family.</text>
</comment>
<dbReference type="OrthoDB" id="9803735at2"/>
<organism evidence="6 7">
    <name type="scientific">Chryseobacterium wanjuense</name>
    <dbReference type="NCBI Taxonomy" id="356305"/>
    <lineage>
        <taxon>Bacteria</taxon>
        <taxon>Pseudomonadati</taxon>
        <taxon>Bacteroidota</taxon>
        <taxon>Flavobacteriia</taxon>
        <taxon>Flavobacteriales</taxon>
        <taxon>Weeksellaceae</taxon>
        <taxon>Chryseobacterium group</taxon>
        <taxon>Chryseobacterium</taxon>
    </lineage>
</organism>
<dbReference type="InterPro" id="IPR036388">
    <property type="entry name" value="WH-like_DNA-bd_sf"/>
</dbReference>
<sequence>MEIRHLKLIKAIVEEGGITKASDKLHLTQSALSHQLKEAEQKLGTDIFTRNNKKLILTEAGEKLYHTANEIINKLHDTQNEINNLIHGDVGSINFCSECYSGYHWLAPLLKKFQDSYPKIDLNIVVEITGNPLKGILERTLDIAIISDPAKNENVEFLELFEDEIVLIVSENHRLASKEYVSPNDFIDENLIIHSLPIDKVTLYDQFLKPENITPKKITPIPLTEASLSMVKAEMGVMTMSEWSAKQYLKNDPSLKTVRIGKKGLKRIQYIAILKALKHPQYFNSFIDYLKAEIHNTQ</sequence>
<gene>
    <name evidence="6" type="ORF">SAMN05421841_0950</name>
</gene>
<dbReference type="Gene3D" id="1.10.10.10">
    <property type="entry name" value="Winged helix-like DNA-binding domain superfamily/Winged helix DNA-binding domain"/>
    <property type="match status" value="1"/>
</dbReference>
<evidence type="ECO:0000259" key="5">
    <source>
        <dbReference type="PROSITE" id="PS50931"/>
    </source>
</evidence>
<evidence type="ECO:0000313" key="6">
    <source>
        <dbReference type="EMBL" id="SEW08344.1"/>
    </source>
</evidence>